<protein>
    <recommendedName>
        <fullName evidence="4">serine-type D-Ala-D-Ala carboxypeptidase</fullName>
        <ecNumber evidence="4">3.4.16.4</ecNumber>
    </recommendedName>
</protein>
<gene>
    <name evidence="9" type="ORF">U2I54_11225</name>
</gene>
<evidence type="ECO:0000259" key="8">
    <source>
        <dbReference type="Pfam" id="PF03717"/>
    </source>
</evidence>
<accession>A0ABU5JW13</accession>
<proteinExistence type="inferred from homology"/>
<keyword evidence="10" id="KW-1185">Reference proteome</keyword>
<evidence type="ECO:0000256" key="4">
    <source>
        <dbReference type="ARBA" id="ARBA00012448"/>
    </source>
</evidence>
<organism evidence="9 10">
    <name type="scientific">Bacillus bingmayongensis</name>
    <dbReference type="NCBI Taxonomy" id="1150157"/>
    <lineage>
        <taxon>Bacteria</taxon>
        <taxon>Bacillati</taxon>
        <taxon>Bacillota</taxon>
        <taxon>Bacilli</taxon>
        <taxon>Bacillales</taxon>
        <taxon>Bacillaceae</taxon>
        <taxon>Bacillus</taxon>
    </lineage>
</organism>
<dbReference type="InterPro" id="IPR001460">
    <property type="entry name" value="PCN-bd_Tpept"/>
</dbReference>
<dbReference type="Gene3D" id="3.40.710.10">
    <property type="entry name" value="DD-peptidase/beta-lactamase superfamily"/>
    <property type="match status" value="1"/>
</dbReference>
<dbReference type="SUPFAM" id="SSF56601">
    <property type="entry name" value="beta-lactamase/transpeptidase-like"/>
    <property type="match status" value="1"/>
</dbReference>
<evidence type="ECO:0000313" key="10">
    <source>
        <dbReference type="Proteomes" id="UP001291930"/>
    </source>
</evidence>
<reference evidence="10" key="1">
    <citation type="submission" date="2023-11" db="EMBL/GenBank/DDBJ databases">
        <title>Genome Sequence of Bacillus pseudomycoides stain BUPM19.</title>
        <authorList>
            <person name="Farhat A."/>
        </authorList>
    </citation>
    <scope>NUCLEOTIDE SEQUENCE [LARGE SCALE GENOMIC DNA]</scope>
    <source>
        <strain evidence="10">BUPM19</strain>
    </source>
</reference>
<comment type="similarity">
    <text evidence="3">Belongs to the transpeptidase family.</text>
</comment>
<dbReference type="PANTHER" id="PTHR30627">
    <property type="entry name" value="PEPTIDOGLYCAN D,D-TRANSPEPTIDASE"/>
    <property type="match status" value="1"/>
</dbReference>
<dbReference type="Proteomes" id="UP001291930">
    <property type="component" value="Unassembled WGS sequence"/>
</dbReference>
<dbReference type="Pfam" id="PF00905">
    <property type="entry name" value="Transpeptidase"/>
    <property type="match status" value="1"/>
</dbReference>
<dbReference type="EC" id="3.4.16.4" evidence="4"/>
<dbReference type="SUPFAM" id="SSF56519">
    <property type="entry name" value="Penicillin binding protein dimerisation domain"/>
    <property type="match status" value="1"/>
</dbReference>
<evidence type="ECO:0000256" key="5">
    <source>
        <dbReference type="ARBA" id="ARBA00023136"/>
    </source>
</evidence>
<evidence type="ECO:0000256" key="1">
    <source>
        <dbReference type="ARBA" id="ARBA00004370"/>
    </source>
</evidence>
<dbReference type="InterPro" id="IPR050515">
    <property type="entry name" value="Beta-lactam/transpept"/>
</dbReference>
<evidence type="ECO:0000313" key="9">
    <source>
        <dbReference type="EMBL" id="MDZ5607651.1"/>
    </source>
</evidence>
<dbReference type="InterPro" id="IPR005311">
    <property type="entry name" value="PBP_dimer"/>
</dbReference>
<dbReference type="EMBL" id="JAXOVW010000019">
    <property type="protein sequence ID" value="MDZ5607651.1"/>
    <property type="molecule type" value="Genomic_DNA"/>
</dbReference>
<dbReference type="RefSeq" id="WP_374217701.1">
    <property type="nucleotide sequence ID" value="NZ_JAXOVW010000019.1"/>
</dbReference>
<feature type="domain" description="Penicillin-binding protein dimerisation" evidence="8">
    <location>
        <begin position="61"/>
        <end position="220"/>
    </location>
</feature>
<comment type="caution">
    <text evidence="9">The sequence shown here is derived from an EMBL/GenBank/DDBJ whole genome shotgun (WGS) entry which is preliminary data.</text>
</comment>
<comment type="catalytic activity">
    <reaction evidence="6">
        <text>Preferential cleavage: (Ac)2-L-Lys-D-Ala-|-D-Ala. Also transpeptidation of peptidyl-alanyl moieties that are N-acyl substituents of D-alanine.</text>
        <dbReference type="EC" id="3.4.16.4"/>
    </reaction>
</comment>
<name>A0ABU5JW13_9BACI</name>
<evidence type="ECO:0000256" key="2">
    <source>
        <dbReference type="ARBA" id="ARBA00004752"/>
    </source>
</evidence>
<comment type="subcellular location">
    <subcellularLocation>
        <location evidence="1">Membrane</location>
    </subcellularLocation>
</comment>
<comment type="pathway">
    <text evidence="2">Cell wall biogenesis; peptidoglycan biosynthesis.</text>
</comment>
<dbReference type="InterPro" id="IPR012338">
    <property type="entry name" value="Beta-lactam/transpept-like"/>
</dbReference>
<dbReference type="Pfam" id="PF03717">
    <property type="entry name" value="PBP_dimer"/>
    <property type="match status" value="1"/>
</dbReference>
<evidence type="ECO:0000256" key="6">
    <source>
        <dbReference type="ARBA" id="ARBA00034000"/>
    </source>
</evidence>
<feature type="domain" description="Penicillin-binding protein transpeptidase" evidence="7">
    <location>
        <begin position="263"/>
        <end position="574"/>
    </location>
</feature>
<dbReference type="Gene3D" id="3.90.1310.10">
    <property type="entry name" value="Penicillin-binding protein 2a (Domain 2)"/>
    <property type="match status" value="1"/>
</dbReference>
<sequence>MKMKRRIIITLLCFTCIMLLLLGRLAQIQLIATESFTNRHINLIEKSVTQRTQAVTVDDGRGRFIARNGENIGEERYPVLVIFPFLQIKNDMLEKVAHIIGVPGQDMKMQMKGRSKPFIFQRGDRPFQLTKEQMEKVNRTDMLGMVATEVRMKQPSEAEHLIGVVGENEKEFKKRYEKLNQLSSQTPIGISGLQQSFDEFLMTDGETKVLYQVDRQGEPIFGKRVKYTSPGNPFYPVTIQTTIEKSLQQKAEELVQKHGLKKGGLVLLDVKTSEIVAMVSKPSLQMNNRNTYKQRMENQMLTPHFPGSVFKTVIAVAAIDNDMIQSHRKFNCDTDPYGENTSQIMMGKLSFTESFARSCNRTFAVLGNELMQKDKDVMETYLEALGASEAVGWKGQVFHTPRFKQLIEEKNATVWNGEENKVSHKAIAQTAIGQKDVRISPLAVANMMATIARNGEKKEVKAVKEIQYKNGTRFFYFKDHKMEGRQLSYSAVKQAQSLLRKVVTMEKGTGASFRSLPLSVAGKSGTAQTGKGDRVNRWFAGYFPYENPRYALVVVDLETNNKENIVTPIFKEFVEEIAQLGSRR</sequence>
<dbReference type="InterPro" id="IPR036138">
    <property type="entry name" value="PBP_dimer_sf"/>
</dbReference>
<dbReference type="PANTHER" id="PTHR30627:SF24">
    <property type="entry name" value="PENICILLIN-BINDING PROTEIN 4B"/>
    <property type="match status" value="1"/>
</dbReference>
<evidence type="ECO:0000259" key="7">
    <source>
        <dbReference type="Pfam" id="PF00905"/>
    </source>
</evidence>
<evidence type="ECO:0000256" key="3">
    <source>
        <dbReference type="ARBA" id="ARBA00007171"/>
    </source>
</evidence>
<keyword evidence="5" id="KW-0472">Membrane</keyword>